<keyword evidence="5" id="KW-1185">Reference proteome</keyword>
<feature type="transmembrane region" description="Helical" evidence="2">
    <location>
        <begin position="142"/>
        <end position="171"/>
    </location>
</feature>
<dbReference type="EnsemblProtists" id="EOD09572">
    <property type="protein sequence ID" value="EOD09572"/>
    <property type="gene ID" value="EMIHUDRAFT_96820"/>
</dbReference>
<feature type="transmembrane region" description="Helical" evidence="2">
    <location>
        <begin position="295"/>
        <end position="315"/>
    </location>
</feature>
<feature type="transmembrane region" description="Helical" evidence="2">
    <location>
        <begin position="178"/>
        <end position="198"/>
    </location>
</feature>
<evidence type="ECO:0000313" key="4">
    <source>
        <dbReference type="EnsemblProtists" id="EOD09572"/>
    </source>
</evidence>
<keyword evidence="2" id="KW-0472">Membrane</keyword>
<dbReference type="RefSeq" id="XP_005762001.1">
    <property type="nucleotide sequence ID" value="XM_005761944.1"/>
</dbReference>
<organism evidence="4 5">
    <name type="scientific">Emiliania huxleyi (strain CCMP1516)</name>
    <dbReference type="NCBI Taxonomy" id="280463"/>
    <lineage>
        <taxon>Eukaryota</taxon>
        <taxon>Haptista</taxon>
        <taxon>Haptophyta</taxon>
        <taxon>Prymnesiophyceae</taxon>
        <taxon>Isochrysidales</taxon>
        <taxon>Noelaerhabdaceae</taxon>
        <taxon>Emiliania</taxon>
    </lineage>
</organism>
<evidence type="ECO:0000256" key="2">
    <source>
        <dbReference type="SAM" id="Phobius"/>
    </source>
</evidence>
<dbReference type="GeneID" id="17255781"/>
<evidence type="ECO:0000313" key="5">
    <source>
        <dbReference type="Proteomes" id="UP000013827"/>
    </source>
</evidence>
<keyword evidence="2" id="KW-0812">Transmembrane</keyword>
<feature type="region of interest" description="Disordered" evidence="1">
    <location>
        <begin position="54"/>
        <end position="81"/>
    </location>
</feature>
<dbReference type="KEGG" id="ehx:EMIHUDRAFT_96820"/>
<keyword evidence="2" id="KW-1133">Transmembrane helix</keyword>
<accession>A0A0D3IE87</accession>
<dbReference type="PANTHER" id="PTHR46826">
    <property type="match status" value="1"/>
</dbReference>
<dbReference type="InterPro" id="IPR032816">
    <property type="entry name" value="VTT_dom"/>
</dbReference>
<feature type="compositionally biased region" description="Low complexity" evidence="1">
    <location>
        <begin position="62"/>
        <end position="81"/>
    </location>
</feature>
<proteinExistence type="predicted"/>
<sequence length="336" mass="34491">MEEEGAVGESEEEEEGAVVDVGVSDSEEELEVLQQPNLIQKVADVVRLSTDQRESRARLGDARAAAADGSNDSSSGGDGAEAPSAVVAGSALAASAVIFEGVQVAGTTLLFLLAQRWTGAQSPVEVVTLLVDYLRDLGDTGYAAFAAMMVTFQVIPVAAAFVLTVSAGAIFGATKGTALVLSCSTISATISFLLARLFGRSLVLDAARESPTFQAIDAAFANVGFAKAFTLIFLLRLSPILPFSWANYVFGLSPVPWAAFSLGTLTGCLPAVAAYVTSGELGASIAVDGGDTNPWLLAVGIAATISAISVAGNIASDALREEGLDFDLEGESKARS</sequence>
<dbReference type="AlphaFoldDB" id="A0A0D3IE87"/>
<dbReference type="PaxDb" id="2903-EOD09572"/>
<dbReference type="eggNOG" id="KOG3140">
    <property type="taxonomic scope" value="Eukaryota"/>
</dbReference>
<dbReference type="HOGENOM" id="CLU_827507_0_0_1"/>
<dbReference type="OMA" id="NAYWTRW"/>
<feature type="transmembrane region" description="Helical" evidence="2">
    <location>
        <begin position="218"/>
        <end position="237"/>
    </location>
</feature>
<evidence type="ECO:0000259" key="3">
    <source>
        <dbReference type="Pfam" id="PF09335"/>
    </source>
</evidence>
<feature type="domain" description="VTT" evidence="3">
    <location>
        <begin position="161"/>
        <end position="280"/>
    </location>
</feature>
<protein>
    <recommendedName>
        <fullName evidence="3">VTT domain-containing protein</fullName>
    </recommendedName>
</protein>
<dbReference type="Pfam" id="PF09335">
    <property type="entry name" value="VTT_dom"/>
    <property type="match status" value="1"/>
</dbReference>
<dbReference type="PANTHER" id="PTHR46826:SF1">
    <property type="entry name" value="TVP38_TMEM64 FAMILY MEMBRANE PROTEIN YDJX"/>
    <property type="match status" value="1"/>
</dbReference>
<feature type="transmembrane region" description="Helical" evidence="2">
    <location>
        <begin position="249"/>
        <end position="275"/>
    </location>
</feature>
<dbReference type="Proteomes" id="UP000013827">
    <property type="component" value="Unassembled WGS sequence"/>
</dbReference>
<feature type="compositionally biased region" description="Acidic residues" evidence="1">
    <location>
        <begin position="1"/>
        <end position="17"/>
    </location>
</feature>
<reference evidence="5" key="1">
    <citation type="journal article" date="2013" name="Nature">
        <title>Pan genome of the phytoplankton Emiliania underpins its global distribution.</title>
        <authorList>
            <person name="Read B.A."/>
            <person name="Kegel J."/>
            <person name="Klute M.J."/>
            <person name="Kuo A."/>
            <person name="Lefebvre S.C."/>
            <person name="Maumus F."/>
            <person name="Mayer C."/>
            <person name="Miller J."/>
            <person name="Monier A."/>
            <person name="Salamov A."/>
            <person name="Young J."/>
            <person name="Aguilar M."/>
            <person name="Claverie J.M."/>
            <person name="Frickenhaus S."/>
            <person name="Gonzalez K."/>
            <person name="Herman E.K."/>
            <person name="Lin Y.C."/>
            <person name="Napier J."/>
            <person name="Ogata H."/>
            <person name="Sarno A.F."/>
            <person name="Shmutz J."/>
            <person name="Schroeder D."/>
            <person name="de Vargas C."/>
            <person name="Verret F."/>
            <person name="von Dassow P."/>
            <person name="Valentin K."/>
            <person name="Van de Peer Y."/>
            <person name="Wheeler G."/>
            <person name="Dacks J.B."/>
            <person name="Delwiche C.F."/>
            <person name="Dyhrman S.T."/>
            <person name="Glockner G."/>
            <person name="John U."/>
            <person name="Richards T."/>
            <person name="Worden A.Z."/>
            <person name="Zhang X."/>
            <person name="Grigoriev I.V."/>
            <person name="Allen A.E."/>
            <person name="Bidle K."/>
            <person name="Borodovsky M."/>
            <person name="Bowler C."/>
            <person name="Brownlee C."/>
            <person name="Cock J.M."/>
            <person name="Elias M."/>
            <person name="Gladyshev V.N."/>
            <person name="Groth M."/>
            <person name="Guda C."/>
            <person name="Hadaegh A."/>
            <person name="Iglesias-Rodriguez M.D."/>
            <person name="Jenkins J."/>
            <person name="Jones B.M."/>
            <person name="Lawson T."/>
            <person name="Leese F."/>
            <person name="Lindquist E."/>
            <person name="Lobanov A."/>
            <person name="Lomsadze A."/>
            <person name="Malik S.B."/>
            <person name="Marsh M.E."/>
            <person name="Mackinder L."/>
            <person name="Mock T."/>
            <person name="Mueller-Roeber B."/>
            <person name="Pagarete A."/>
            <person name="Parker M."/>
            <person name="Probert I."/>
            <person name="Quesneville H."/>
            <person name="Raines C."/>
            <person name="Rensing S.A."/>
            <person name="Riano-Pachon D.M."/>
            <person name="Richier S."/>
            <person name="Rokitta S."/>
            <person name="Shiraiwa Y."/>
            <person name="Soanes D.M."/>
            <person name="van der Giezen M."/>
            <person name="Wahlund T.M."/>
            <person name="Williams B."/>
            <person name="Wilson W."/>
            <person name="Wolfe G."/>
            <person name="Wurch L.L."/>
        </authorList>
    </citation>
    <scope>NUCLEOTIDE SEQUENCE</scope>
</reference>
<dbReference type="InterPro" id="IPR053240">
    <property type="entry name" value="VTT_domain"/>
</dbReference>
<feature type="region of interest" description="Disordered" evidence="1">
    <location>
        <begin position="1"/>
        <end position="30"/>
    </location>
</feature>
<evidence type="ECO:0000256" key="1">
    <source>
        <dbReference type="SAM" id="MobiDB-lite"/>
    </source>
</evidence>
<reference evidence="4" key="2">
    <citation type="submission" date="2024-10" db="UniProtKB">
        <authorList>
            <consortium name="EnsemblProtists"/>
        </authorList>
    </citation>
    <scope>IDENTIFICATION</scope>
</reference>
<name>A0A0D3IE87_EMIH1</name>